<dbReference type="Pfam" id="PF02779">
    <property type="entry name" value="Transket_pyr"/>
    <property type="match status" value="1"/>
</dbReference>
<dbReference type="SMART" id="SM00861">
    <property type="entry name" value="Transket_pyr"/>
    <property type="match status" value="1"/>
</dbReference>
<evidence type="ECO:0000256" key="8">
    <source>
        <dbReference type="ARBA" id="ARBA00023052"/>
    </source>
</evidence>
<evidence type="ECO:0000256" key="7">
    <source>
        <dbReference type="ARBA" id="ARBA00022977"/>
    </source>
</evidence>
<dbReference type="PROSITE" id="PS00801">
    <property type="entry name" value="TRANSKETOLASE_1"/>
    <property type="match status" value="1"/>
</dbReference>
<evidence type="ECO:0000256" key="6">
    <source>
        <dbReference type="ARBA" id="ARBA00022842"/>
    </source>
</evidence>
<dbReference type="SUPFAM" id="SSF52518">
    <property type="entry name" value="Thiamin diphosphate-binding fold (THDP-binding)"/>
    <property type="match status" value="2"/>
</dbReference>
<dbReference type="InterPro" id="IPR005475">
    <property type="entry name" value="Transketolase-like_Pyr-bd"/>
</dbReference>
<dbReference type="Proteomes" id="UP000587527">
    <property type="component" value="Unassembled WGS sequence"/>
</dbReference>
<feature type="binding site" evidence="10">
    <location>
        <position position="79"/>
    </location>
    <ligand>
        <name>thiamine diphosphate</name>
        <dbReference type="ChEBI" id="CHEBI:58937"/>
    </ligand>
</feature>
<dbReference type="GO" id="GO:0019288">
    <property type="term" value="P:isopentenyl diphosphate biosynthetic process, methylerythritol 4-phosphate pathway"/>
    <property type="evidence" value="ECO:0007669"/>
    <property type="project" value="TreeGrafter"/>
</dbReference>
<dbReference type="GO" id="GO:0008661">
    <property type="term" value="F:1-deoxy-D-xylulose-5-phosphate synthase activity"/>
    <property type="evidence" value="ECO:0007669"/>
    <property type="project" value="UniProtKB-UniRule"/>
</dbReference>
<gene>
    <name evidence="10" type="primary">dxs</name>
    <name evidence="12" type="ORF">F4553_007039</name>
</gene>
<evidence type="ECO:0000313" key="13">
    <source>
        <dbReference type="Proteomes" id="UP000587527"/>
    </source>
</evidence>
<proteinExistence type="inferred from homology"/>
<dbReference type="HAMAP" id="MF_00315">
    <property type="entry name" value="DXP_synth"/>
    <property type="match status" value="1"/>
</dbReference>
<evidence type="ECO:0000256" key="5">
    <source>
        <dbReference type="ARBA" id="ARBA00022723"/>
    </source>
</evidence>
<dbReference type="InterPro" id="IPR033248">
    <property type="entry name" value="Transketolase_C"/>
</dbReference>
<dbReference type="FunFam" id="3.40.50.970:FF:000010">
    <property type="entry name" value="1-deoxy-D-xylulose-5-phosphate synthase"/>
    <property type="match status" value="1"/>
</dbReference>
<feature type="binding site" evidence="10">
    <location>
        <begin position="153"/>
        <end position="154"/>
    </location>
    <ligand>
        <name>thiamine diphosphate</name>
        <dbReference type="ChEBI" id="CHEBI:58937"/>
    </ligand>
</feature>
<dbReference type="GO" id="GO:0016114">
    <property type="term" value="P:terpenoid biosynthetic process"/>
    <property type="evidence" value="ECO:0007669"/>
    <property type="project" value="UniProtKB-UniRule"/>
</dbReference>
<feature type="binding site" evidence="10">
    <location>
        <position position="257"/>
    </location>
    <ligand>
        <name>thiamine diphosphate</name>
        <dbReference type="ChEBI" id="CHEBI:58937"/>
    </ligand>
</feature>
<feature type="binding site" evidence="10">
    <location>
        <position position="182"/>
    </location>
    <ligand>
        <name>Mg(2+)</name>
        <dbReference type="ChEBI" id="CHEBI:18420"/>
    </ligand>
</feature>
<comment type="subunit">
    <text evidence="3 10">Homodimer.</text>
</comment>
<evidence type="ECO:0000313" key="12">
    <source>
        <dbReference type="EMBL" id="MBB5873605.1"/>
    </source>
</evidence>
<evidence type="ECO:0000256" key="1">
    <source>
        <dbReference type="ARBA" id="ARBA00004980"/>
    </source>
</evidence>
<dbReference type="CDD" id="cd02007">
    <property type="entry name" value="TPP_DXS"/>
    <property type="match status" value="1"/>
</dbReference>
<feature type="binding site" evidence="10">
    <location>
        <position position="182"/>
    </location>
    <ligand>
        <name>thiamine diphosphate</name>
        <dbReference type="ChEBI" id="CHEBI:58937"/>
    </ligand>
</feature>
<dbReference type="EMBL" id="JACHMN010000003">
    <property type="protein sequence ID" value="MBB5873605.1"/>
    <property type="molecule type" value="Genomic_DNA"/>
</dbReference>
<comment type="function">
    <text evidence="10">Catalyzes the acyloin condensation reaction between C atoms 2 and 3 of pyruvate and glyceraldehyde 3-phosphate to yield 1-deoxy-D-xylulose-5-phosphate (DXP).</text>
</comment>
<reference evidence="12 13" key="1">
    <citation type="submission" date="2020-08" db="EMBL/GenBank/DDBJ databases">
        <title>Sequencing the genomes of 1000 actinobacteria strains.</title>
        <authorList>
            <person name="Klenk H.-P."/>
        </authorList>
    </citation>
    <scope>NUCLEOTIDE SEQUENCE [LARGE SCALE GENOMIC DNA]</scope>
    <source>
        <strain evidence="12 13">DSM 45362</strain>
    </source>
</reference>
<feature type="binding site" evidence="10">
    <location>
        <begin position="120"/>
        <end position="122"/>
    </location>
    <ligand>
        <name>thiamine diphosphate</name>
        <dbReference type="ChEBI" id="CHEBI:58937"/>
    </ligand>
</feature>
<evidence type="ECO:0000256" key="3">
    <source>
        <dbReference type="ARBA" id="ARBA00011738"/>
    </source>
</evidence>
<dbReference type="InterPro" id="IPR009014">
    <property type="entry name" value="Transketo_C/PFOR_II"/>
</dbReference>
<name>A0A841C100_9ACTN</name>
<comment type="caution">
    <text evidence="12">The sequence shown here is derived from an EMBL/GenBank/DDBJ whole genome shotgun (WGS) entry which is preliminary data.</text>
</comment>
<dbReference type="RefSeq" id="WP_312875504.1">
    <property type="nucleotide sequence ID" value="NZ_JACHMN010000003.1"/>
</dbReference>
<keyword evidence="8 10" id="KW-0786">Thiamine pyrophosphate</keyword>
<keyword evidence="6 10" id="KW-0460">Magnesium</keyword>
<dbReference type="InterPro" id="IPR049557">
    <property type="entry name" value="Transketolase_CS"/>
</dbReference>
<feature type="domain" description="Transketolase-like pyrimidine-binding" evidence="11">
    <location>
        <begin position="287"/>
        <end position="451"/>
    </location>
</feature>
<protein>
    <recommendedName>
        <fullName evidence="10">1-deoxy-D-xylulose-5-phosphate synthase</fullName>
        <ecNumber evidence="10">2.2.1.7</ecNumber>
    </recommendedName>
    <alternativeName>
        <fullName evidence="10">1-deoxyxylulose-5-phosphate synthase</fullName>
        <shortName evidence="10">DXP synthase</shortName>
        <shortName evidence="10">DXPS</shortName>
    </alternativeName>
</protein>
<evidence type="ECO:0000256" key="10">
    <source>
        <dbReference type="HAMAP-Rule" id="MF_00315"/>
    </source>
</evidence>
<dbReference type="EC" id="2.2.1.7" evidence="10"/>
<keyword evidence="7 10" id="KW-0784">Thiamine biosynthesis</keyword>
<keyword evidence="5 10" id="KW-0479">Metal-binding</keyword>
<comment type="cofactor">
    <cofactor evidence="10">
        <name>Mg(2+)</name>
        <dbReference type="ChEBI" id="CHEBI:18420"/>
    </cofactor>
    <text evidence="10">Binds 1 Mg(2+) ion per subunit.</text>
</comment>
<feature type="binding site" evidence="10">
    <location>
        <position position="152"/>
    </location>
    <ligand>
        <name>Mg(2+)</name>
        <dbReference type="ChEBI" id="CHEBI:18420"/>
    </ligand>
</feature>
<comment type="pathway">
    <text evidence="1 10">Metabolic intermediate biosynthesis; 1-deoxy-D-xylulose 5-phosphate biosynthesis; 1-deoxy-D-xylulose 5-phosphate from D-glyceraldehyde 3-phosphate and pyruvate: step 1/1.</text>
</comment>
<keyword evidence="9 10" id="KW-0414">Isoprene biosynthesis</keyword>
<dbReference type="UniPathway" id="UPA00064">
    <property type="reaction ID" value="UER00091"/>
</dbReference>
<comment type="catalytic activity">
    <reaction evidence="10">
        <text>D-glyceraldehyde 3-phosphate + pyruvate + H(+) = 1-deoxy-D-xylulose 5-phosphate + CO2</text>
        <dbReference type="Rhea" id="RHEA:12605"/>
        <dbReference type="ChEBI" id="CHEBI:15361"/>
        <dbReference type="ChEBI" id="CHEBI:15378"/>
        <dbReference type="ChEBI" id="CHEBI:16526"/>
        <dbReference type="ChEBI" id="CHEBI:57792"/>
        <dbReference type="ChEBI" id="CHEBI:59776"/>
        <dbReference type="EC" id="2.2.1.7"/>
    </reaction>
</comment>
<dbReference type="Pfam" id="PF02780">
    <property type="entry name" value="Transketolase_C"/>
    <property type="match status" value="1"/>
</dbReference>
<dbReference type="InterPro" id="IPR029061">
    <property type="entry name" value="THDP-binding"/>
</dbReference>
<evidence type="ECO:0000256" key="2">
    <source>
        <dbReference type="ARBA" id="ARBA00011081"/>
    </source>
</evidence>
<dbReference type="PANTHER" id="PTHR43322">
    <property type="entry name" value="1-D-DEOXYXYLULOSE 5-PHOSPHATE SYNTHASE-RELATED"/>
    <property type="match status" value="1"/>
</dbReference>
<dbReference type="Pfam" id="PF13292">
    <property type="entry name" value="DXP_synthase_N"/>
    <property type="match status" value="2"/>
</dbReference>
<dbReference type="Gene3D" id="3.40.50.970">
    <property type="match status" value="2"/>
</dbReference>
<dbReference type="PROSITE" id="PS00802">
    <property type="entry name" value="TRANSKETOLASE_2"/>
    <property type="match status" value="1"/>
</dbReference>
<comment type="similarity">
    <text evidence="2 10">Belongs to the transketolase family. DXPS subfamily.</text>
</comment>
<dbReference type="PANTHER" id="PTHR43322:SF5">
    <property type="entry name" value="1-DEOXY-D-XYLULOSE-5-PHOSPHATE SYNTHASE, CHLOROPLASTIC"/>
    <property type="match status" value="1"/>
</dbReference>
<dbReference type="NCBIfam" id="NF003933">
    <property type="entry name" value="PRK05444.2-2"/>
    <property type="match status" value="1"/>
</dbReference>
<dbReference type="SUPFAM" id="SSF52922">
    <property type="entry name" value="TK C-terminal domain-like"/>
    <property type="match status" value="1"/>
</dbReference>
<evidence type="ECO:0000259" key="11">
    <source>
        <dbReference type="SMART" id="SM00861"/>
    </source>
</evidence>
<evidence type="ECO:0000256" key="4">
    <source>
        <dbReference type="ARBA" id="ARBA00022679"/>
    </source>
</evidence>
<comment type="cofactor">
    <cofactor evidence="10">
        <name>thiamine diphosphate</name>
        <dbReference type="ChEBI" id="CHEBI:58937"/>
    </cofactor>
    <text evidence="10">Binds 1 thiamine pyrophosphate per subunit.</text>
</comment>
<accession>A0A841C100</accession>
<feature type="binding site" evidence="10">
    <location>
        <position position="338"/>
    </location>
    <ligand>
        <name>thiamine diphosphate</name>
        <dbReference type="ChEBI" id="CHEBI:58937"/>
    </ligand>
</feature>
<evidence type="ECO:0000256" key="9">
    <source>
        <dbReference type="ARBA" id="ARBA00023229"/>
    </source>
</evidence>
<dbReference type="AlphaFoldDB" id="A0A841C100"/>
<dbReference type="InterPro" id="IPR005477">
    <property type="entry name" value="Dxylulose-5-P_synthase"/>
</dbReference>
<dbReference type="GO" id="GO:0005829">
    <property type="term" value="C:cytosol"/>
    <property type="evidence" value="ECO:0007669"/>
    <property type="project" value="TreeGrafter"/>
</dbReference>
<dbReference type="GO" id="GO:0000287">
    <property type="term" value="F:magnesium ion binding"/>
    <property type="evidence" value="ECO:0007669"/>
    <property type="project" value="UniProtKB-UniRule"/>
</dbReference>
<dbReference type="GO" id="GO:0030976">
    <property type="term" value="F:thiamine pyrophosphate binding"/>
    <property type="evidence" value="ECO:0007669"/>
    <property type="project" value="UniProtKB-UniRule"/>
</dbReference>
<dbReference type="CDD" id="cd07033">
    <property type="entry name" value="TPP_PYR_DXS_TK_like"/>
    <property type="match status" value="1"/>
</dbReference>
<keyword evidence="13" id="KW-1185">Reference proteome</keyword>
<dbReference type="GO" id="GO:0009228">
    <property type="term" value="P:thiamine biosynthetic process"/>
    <property type="evidence" value="ECO:0007669"/>
    <property type="project" value="UniProtKB-UniRule"/>
</dbReference>
<sequence>MAALPDLALLSRVTGPADVRRMRPDELPALAREIRDFLIDRVAASGGHLGSNLGLVEVSIALHRVFRSPTDTLLFDTGHQAYVHKLLTGRAERFDRLRQADGLSGYPSRAESEHDVIENSHASTAVAYADGLAKALELRGDTDRRVVAVLGDGALTGGLAYESLNNLGGAPERPVIVVLNDNGRSYGPTIGGIADHLSELRTISSAEDGNFFTHLGLAYVGPVDGHDEPAVERALRQARDLGGPVVVHCVTRKGYGYAHAENDELENFHAVGVIDVATGNPYREVDETWTDVFAQELCHLGQSRPDLVAITAAMGGPTGLLQFATKFPERYFDTGIAEQHAMASAAGLVLAGAHPVVAIYSTFLNRALDQLLMDVAMHRSPVTVVLDRAGITGPDGASHHGIWDLALLGMVPGLRVAAPRDPQRLRDLLAEAIGVGDGPTVLRFPKAVAGADIAAVDTVHGMDVLAVPGDLPADVLLVGVGVLAGECLRAAELLAAHGIGATVVDPRWVLPVNPALPGLAARHALVVAVEDGTRVGGVGAGIAQACADADVTTPVRNLGLPRSFIEHGSRADLLAAAGLTPQGITDLVLRLHRRPTQ</sequence>
<organism evidence="12 13">
    <name type="scientific">Allocatelliglobosispora scoriae</name>
    <dbReference type="NCBI Taxonomy" id="643052"/>
    <lineage>
        <taxon>Bacteria</taxon>
        <taxon>Bacillati</taxon>
        <taxon>Actinomycetota</taxon>
        <taxon>Actinomycetes</taxon>
        <taxon>Micromonosporales</taxon>
        <taxon>Micromonosporaceae</taxon>
        <taxon>Allocatelliglobosispora</taxon>
    </lineage>
</organism>
<dbReference type="Gene3D" id="3.40.50.920">
    <property type="match status" value="1"/>
</dbReference>
<dbReference type="InterPro" id="IPR020826">
    <property type="entry name" value="Transketolase_BS"/>
</dbReference>
<keyword evidence="4 10" id="KW-0808">Transferase</keyword>